<feature type="compositionally biased region" description="Basic and acidic residues" evidence="1">
    <location>
        <begin position="65"/>
        <end position="76"/>
    </location>
</feature>
<dbReference type="InterPro" id="IPR046258">
    <property type="entry name" value="DUF6291"/>
</dbReference>
<sequence>MGNKGSFVFYTEYREHLSMLPPEQVGELMFALMDYQETGEVPDLPKGSALAMCFSFIKKRMDKDNSKYEERCERNRSNGKKGGRPTKEMEISETEENPNKPNGFIKNRTVISETEENPTEPQKADNDNEYDNDSDNEEYIHTPTKARACAHAEVGKPRKKSEPVKYSDDPELNDAIVEFIKFRKGIKKPMSDRAITLMMNKLESLSHDKHEQVQILNQSIMQGWTGLYALKDDGKSRGQPRNVNPNGFANFKQTDNTEQLSQLEKMLADELNNK</sequence>
<feature type="compositionally biased region" description="Basic and acidic residues" evidence="1">
    <location>
        <begin position="153"/>
        <end position="167"/>
    </location>
</feature>
<evidence type="ECO:0000313" key="3">
    <source>
        <dbReference type="EMBL" id="DAF49821.1"/>
    </source>
</evidence>
<feature type="region of interest" description="Disordered" evidence="1">
    <location>
        <begin position="65"/>
        <end position="167"/>
    </location>
</feature>
<dbReference type="Pfam" id="PF19808">
    <property type="entry name" value="DUF6291"/>
    <property type="match status" value="1"/>
</dbReference>
<organism evidence="3">
    <name type="scientific">Myoviridae sp. ctBbR2</name>
    <dbReference type="NCBI Taxonomy" id="2827667"/>
    <lineage>
        <taxon>Viruses</taxon>
        <taxon>Duplodnaviria</taxon>
        <taxon>Heunggongvirae</taxon>
        <taxon>Uroviricota</taxon>
        <taxon>Caudoviricetes</taxon>
    </lineage>
</organism>
<feature type="domain" description="DUF6291" evidence="2">
    <location>
        <begin position="6"/>
        <end position="85"/>
    </location>
</feature>
<evidence type="ECO:0000259" key="2">
    <source>
        <dbReference type="Pfam" id="PF19808"/>
    </source>
</evidence>
<name>A0A8S5SFN9_9CAUD</name>
<protein>
    <recommendedName>
        <fullName evidence="2">DUF6291 domain-containing protein</fullName>
    </recommendedName>
</protein>
<feature type="compositionally biased region" description="Polar residues" evidence="1">
    <location>
        <begin position="239"/>
        <end position="256"/>
    </location>
</feature>
<feature type="region of interest" description="Disordered" evidence="1">
    <location>
        <begin position="231"/>
        <end position="256"/>
    </location>
</feature>
<evidence type="ECO:0000256" key="1">
    <source>
        <dbReference type="SAM" id="MobiDB-lite"/>
    </source>
</evidence>
<feature type="compositionally biased region" description="Acidic residues" evidence="1">
    <location>
        <begin position="127"/>
        <end position="137"/>
    </location>
</feature>
<proteinExistence type="predicted"/>
<reference evidence="3" key="1">
    <citation type="journal article" date="2021" name="Proc. Natl. Acad. Sci. U.S.A.">
        <title>A Catalog of Tens of Thousands of Viruses from Human Metagenomes Reveals Hidden Associations with Chronic Diseases.</title>
        <authorList>
            <person name="Tisza M.J."/>
            <person name="Buck C.B."/>
        </authorList>
    </citation>
    <scope>NUCLEOTIDE SEQUENCE</scope>
    <source>
        <strain evidence="3">CtBbR2</strain>
    </source>
</reference>
<accession>A0A8S5SFN9</accession>
<dbReference type="EMBL" id="BK032589">
    <property type="protein sequence ID" value="DAF49821.1"/>
    <property type="molecule type" value="Genomic_DNA"/>
</dbReference>